<proteinExistence type="predicted"/>
<dbReference type="InParanoid" id="K2RBV1"/>
<accession>K2RBV1</accession>
<gene>
    <name evidence="1" type="ORF">MPH_12471</name>
</gene>
<dbReference type="Proteomes" id="UP000007129">
    <property type="component" value="Unassembled WGS sequence"/>
</dbReference>
<evidence type="ECO:0000313" key="1">
    <source>
        <dbReference type="EMBL" id="EKG10372.1"/>
    </source>
</evidence>
<reference evidence="1 2" key="1">
    <citation type="journal article" date="2012" name="BMC Genomics">
        <title>Tools to kill: Genome of one of the most destructive plant pathogenic fungi Macrophomina phaseolina.</title>
        <authorList>
            <person name="Islam M.S."/>
            <person name="Haque M.S."/>
            <person name="Islam M.M."/>
            <person name="Emdad E.M."/>
            <person name="Halim A."/>
            <person name="Hossen Q.M.M."/>
            <person name="Hossain M.Z."/>
            <person name="Ahmed B."/>
            <person name="Rahim S."/>
            <person name="Rahman M.S."/>
            <person name="Alam M.M."/>
            <person name="Hou S."/>
            <person name="Wan X."/>
            <person name="Saito J.A."/>
            <person name="Alam M."/>
        </authorList>
    </citation>
    <scope>NUCLEOTIDE SEQUENCE [LARGE SCALE GENOMIC DNA]</scope>
    <source>
        <strain evidence="1 2">MS6</strain>
    </source>
</reference>
<organism evidence="1 2">
    <name type="scientific">Macrophomina phaseolina (strain MS6)</name>
    <name type="common">Charcoal rot fungus</name>
    <dbReference type="NCBI Taxonomy" id="1126212"/>
    <lineage>
        <taxon>Eukaryota</taxon>
        <taxon>Fungi</taxon>
        <taxon>Dikarya</taxon>
        <taxon>Ascomycota</taxon>
        <taxon>Pezizomycotina</taxon>
        <taxon>Dothideomycetes</taxon>
        <taxon>Dothideomycetes incertae sedis</taxon>
        <taxon>Botryosphaeriales</taxon>
        <taxon>Botryosphaeriaceae</taxon>
        <taxon>Macrophomina</taxon>
    </lineage>
</organism>
<sequence length="142" mass="15709">MPFWFNVPVFSPFTLVQPRCGFGVGGLATFVFSSSGRPKNLRFYTSQGLLPNRGGSKVGGVVIFFLSYPFKKLIEVIFRKAMIDDLHETLFGPAVKKTPGKLLSLGVGPIMELGKVQGADFDGHGMYKPLKKSNRPQGWRVR</sequence>
<dbReference type="AlphaFoldDB" id="K2RBV1"/>
<evidence type="ECO:0000313" key="2">
    <source>
        <dbReference type="Proteomes" id="UP000007129"/>
    </source>
</evidence>
<dbReference type="EMBL" id="AHHD01000518">
    <property type="protein sequence ID" value="EKG10372.1"/>
    <property type="molecule type" value="Genomic_DNA"/>
</dbReference>
<comment type="caution">
    <text evidence="1">The sequence shown here is derived from an EMBL/GenBank/DDBJ whole genome shotgun (WGS) entry which is preliminary data.</text>
</comment>
<protein>
    <submittedName>
        <fullName evidence="1">Uncharacterized protein</fullName>
    </submittedName>
</protein>
<name>K2RBV1_MACPH</name>
<dbReference type="VEuPathDB" id="FungiDB:MPH_12471"/>
<dbReference type="HOGENOM" id="CLU_1816178_0_0_1"/>